<dbReference type="PANTHER" id="PTHR40761">
    <property type="entry name" value="CONSERVED INTEGRAL MEMBRANE ALANINE VALINE AND LEUCINE RICH PROTEIN-RELATED"/>
    <property type="match status" value="1"/>
</dbReference>
<proteinExistence type="predicted"/>
<evidence type="ECO:0000256" key="1">
    <source>
        <dbReference type="SAM" id="Phobius"/>
    </source>
</evidence>
<keyword evidence="3" id="KW-1185">Reference proteome</keyword>
<sequence length="318" mass="31871">MLAVGIVLAVIAAGCFAMAAQLQHGAVHATADSANQPRVRALLRNRRWLLGMLGLGAGAGLHAAALAFAPLPVIQPIGVLAVVGSTWFIARTQQRRLWPGELIALGMTLAGVLGFVLLAVPAVEDTATIAWGQAIDATALVGGAALLLALVGSLGRGIGRSLGFATAAAACYGLVSVLTRVTLVQFESTGISTGSVVAVAGIIAAAVLGGWLIQHAYAAGSPDSVLACLTVGDPVIAVGAGALVLGETMISNTALAPVQAASVALAVGGIATLARLRTARPDRAGKAAISTSVTSGCTSHNNHEEFHHDRVAASTDIR</sequence>
<dbReference type="AlphaFoldDB" id="A0A4V2SR47"/>
<evidence type="ECO:0008006" key="4">
    <source>
        <dbReference type="Google" id="ProtNLM"/>
    </source>
</evidence>
<protein>
    <recommendedName>
        <fullName evidence="4">Magnesium transporter NIPA</fullName>
    </recommendedName>
</protein>
<keyword evidence="1" id="KW-0812">Transmembrane</keyword>
<dbReference type="RefSeq" id="WP_132881014.1">
    <property type="nucleotide sequence ID" value="NZ_SLXQ01000025.1"/>
</dbReference>
<feature type="transmembrane region" description="Helical" evidence="1">
    <location>
        <begin position="6"/>
        <end position="27"/>
    </location>
</feature>
<keyword evidence="1" id="KW-0472">Membrane</keyword>
<evidence type="ECO:0000313" key="2">
    <source>
        <dbReference type="EMBL" id="TCP41636.1"/>
    </source>
</evidence>
<dbReference type="Proteomes" id="UP000294911">
    <property type="component" value="Unassembled WGS sequence"/>
</dbReference>
<feature type="transmembrane region" description="Helical" evidence="1">
    <location>
        <begin position="258"/>
        <end position="276"/>
    </location>
</feature>
<feature type="transmembrane region" description="Helical" evidence="1">
    <location>
        <begin position="73"/>
        <end position="90"/>
    </location>
</feature>
<dbReference type="OrthoDB" id="5187629at2"/>
<accession>A0A4V2SR47</accession>
<dbReference type="PANTHER" id="PTHR40761:SF1">
    <property type="entry name" value="CONSERVED INTEGRAL MEMBRANE ALANINE VALINE AND LEUCINE RICH PROTEIN-RELATED"/>
    <property type="match status" value="1"/>
</dbReference>
<name>A0A4V2SR47_9PSEU</name>
<reference evidence="2 3" key="1">
    <citation type="submission" date="2019-03" db="EMBL/GenBank/DDBJ databases">
        <title>Genomic Encyclopedia of Type Strains, Phase IV (KMG-IV): sequencing the most valuable type-strain genomes for metagenomic binning, comparative biology and taxonomic classification.</title>
        <authorList>
            <person name="Goeker M."/>
        </authorList>
    </citation>
    <scope>NUCLEOTIDE SEQUENCE [LARGE SCALE GENOMIC DNA]</scope>
    <source>
        <strain evidence="2 3">DSM 45765</strain>
    </source>
</reference>
<keyword evidence="1" id="KW-1133">Transmembrane helix</keyword>
<organism evidence="2 3">
    <name type="scientific">Tamaricihabitans halophyticus</name>
    <dbReference type="NCBI Taxonomy" id="1262583"/>
    <lineage>
        <taxon>Bacteria</taxon>
        <taxon>Bacillati</taxon>
        <taxon>Actinomycetota</taxon>
        <taxon>Actinomycetes</taxon>
        <taxon>Pseudonocardiales</taxon>
        <taxon>Pseudonocardiaceae</taxon>
        <taxon>Tamaricihabitans</taxon>
    </lineage>
</organism>
<comment type="caution">
    <text evidence="2">The sequence shown here is derived from an EMBL/GenBank/DDBJ whole genome shotgun (WGS) entry which is preliminary data.</text>
</comment>
<gene>
    <name evidence="2" type="ORF">EV191_12521</name>
</gene>
<feature type="transmembrane region" description="Helical" evidence="1">
    <location>
        <begin position="102"/>
        <end position="123"/>
    </location>
</feature>
<dbReference type="EMBL" id="SLXQ01000025">
    <property type="protein sequence ID" value="TCP41636.1"/>
    <property type="molecule type" value="Genomic_DNA"/>
</dbReference>
<feature type="transmembrane region" description="Helical" evidence="1">
    <location>
        <begin position="48"/>
        <end position="67"/>
    </location>
</feature>
<feature type="transmembrane region" description="Helical" evidence="1">
    <location>
        <begin position="162"/>
        <end position="183"/>
    </location>
</feature>
<feature type="transmembrane region" description="Helical" evidence="1">
    <location>
        <begin position="225"/>
        <end position="246"/>
    </location>
</feature>
<evidence type="ECO:0000313" key="3">
    <source>
        <dbReference type="Proteomes" id="UP000294911"/>
    </source>
</evidence>
<feature type="transmembrane region" description="Helical" evidence="1">
    <location>
        <begin position="195"/>
        <end position="213"/>
    </location>
</feature>
<feature type="transmembrane region" description="Helical" evidence="1">
    <location>
        <begin position="129"/>
        <end position="150"/>
    </location>
</feature>